<feature type="compositionally biased region" description="Polar residues" evidence="1">
    <location>
        <begin position="36"/>
        <end position="75"/>
    </location>
</feature>
<proteinExistence type="predicted"/>
<dbReference type="EMBL" id="MNBE01000695">
    <property type="protein sequence ID" value="OKO97302.1"/>
    <property type="molecule type" value="Genomic_DNA"/>
</dbReference>
<dbReference type="Proteomes" id="UP000186955">
    <property type="component" value="Unassembled WGS sequence"/>
</dbReference>
<gene>
    <name evidence="2" type="ORF">PENSUB_10096</name>
</gene>
<reference evidence="2 3" key="1">
    <citation type="submission" date="2016-10" db="EMBL/GenBank/DDBJ databases">
        <title>Genome sequence of the ascomycete fungus Penicillium subrubescens.</title>
        <authorList>
            <person name="De Vries R.P."/>
            <person name="Peng M."/>
            <person name="Dilokpimol A."/>
            <person name="Hilden K."/>
            <person name="Makela M.R."/>
            <person name="Grigoriev I."/>
            <person name="Riley R."/>
            <person name="Granchi Z."/>
        </authorList>
    </citation>
    <scope>NUCLEOTIDE SEQUENCE [LARGE SCALE GENOMIC DNA]</scope>
    <source>
        <strain evidence="2 3">CBS 132785</strain>
    </source>
</reference>
<comment type="caution">
    <text evidence="2">The sequence shown here is derived from an EMBL/GenBank/DDBJ whole genome shotgun (WGS) entry which is preliminary data.</text>
</comment>
<evidence type="ECO:0000313" key="2">
    <source>
        <dbReference type="EMBL" id="OKO97302.1"/>
    </source>
</evidence>
<sequence>MNIFHIAIIRGQQLKKCPINDHAKDNASHKGDWQTRKNSQSTVQSAVQLSSGPKVLSNSRPNEASTSRPNTQPSAGSDEESSSDSDDESSPKPTGQTKSSSNAPSSARPDIEYIWITERPYAEVDSCPCQIL</sequence>
<feature type="region of interest" description="Disordered" evidence="1">
    <location>
        <begin position="19"/>
        <end position="111"/>
    </location>
</feature>
<protein>
    <submittedName>
        <fullName evidence="2">Uncharacterized protein</fullName>
    </submittedName>
</protein>
<organism evidence="2 3">
    <name type="scientific">Penicillium subrubescens</name>
    <dbReference type="NCBI Taxonomy" id="1316194"/>
    <lineage>
        <taxon>Eukaryota</taxon>
        <taxon>Fungi</taxon>
        <taxon>Dikarya</taxon>
        <taxon>Ascomycota</taxon>
        <taxon>Pezizomycotina</taxon>
        <taxon>Eurotiomycetes</taxon>
        <taxon>Eurotiomycetidae</taxon>
        <taxon>Eurotiales</taxon>
        <taxon>Aspergillaceae</taxon>
        <taxon>Penicillium</taxon>
    </lineage>
</organism>
<name>A0A1Q5TAP4_9EURO</name>
<feature type="compositionally biased region" description="Basic and acidic residues" evidence="1">
    <location>
        <begin position="19"/>
        <end position="35"/>
    </location>
</feature>
<evidence type="ECO:0000313" key="3">
    <source>
        <dbReference type="Proteomes" id="UP000186955"/>
    </source>
</evidence>
<accession>A0A1Q5TAP4</accession>
<feature type="compositionally biased region" description="Polar residues" evidence="1">
    <location>
        <begin position="91"/>
        <end position="105"/>
    </location>
</feature>
<keyword evidence="3" id="KW-1185">Reference proteome</keyword>
<dbReference type="AlphaFoldDB" id="A0A1Q5TAP4"/>
<feature type="compositionally biased region" description="Acidic residues" evidence="1">
    <location>
        <begin position="77"/>
        <end position="88"/>
    </location>
</feature>
<evidence type="ECO:0000256" key="1">
    <source>
        <dbReference type="SAM" id="MobiDB-lite"/>
    </source>
</evidence>